<dbReference type="PRINTS" id="PR00205">
    <property type="entry name" value="CADHERIN"/>
</dbReference>
<dbReference type="GO" id="GO:0016342">
    <property type="term" value="C:catenin complex"/>
    <property type="evidence" value="ECO:0007669"/>
    <property type="project" value="TreeGrafter"/>
</dbReference>
<comment type="subcellular location">
    <subcellularLocation>
        <location evidence="1">Cell membrane</location>
        <topology evidence="1">Single-pass type I membrane protein</topology>
    </subcellularLocation>
</comment>
<protein>
    <submittedName>
        <fullName evidence="14">Cadherin</fullName>
    </submittedName>
</protein>
<dbReference type="Gene3D" id="2.60.40.60">
    <property type="entry name" value="Cadherins"/>
    <property type="match status" value="10"/>
</dbReference>
<gene>
    <name evidence="14" type="ORF">AMK59_8020</name>
</gene>
<dbReference type="GO" id="GO:0008013">
    <property type="term" value="F:beta-catenin binding"/>
    <property type="evidence" value="ECO:0007669"/>
    <property type="project" value="TreeGrafter"/>
</dbReference>
<dbReference type="GO" id="GO:0007163">
    <property type="term" value="P:establishment or maintenance of cell polarity"/>
    <property type="evidence" value="ECO:0007669"/>
    <property type="project" value="UniProtKB-ARBA"/>
</dbReference>
<comment type="caution">
    <text evidence="14">The sequence shown here is derived from an EMBL/GenBank/DDBJ whole genome shotgun (WGS) entry which is preliminary data.</text>
</comment>
<dbReference type="PROSITE" id="PS00232">
    <property type="entry name" value="CADHERIN_1"/>
    <property type="match status" value="4"/>
</dbReference>
<evidence type="ECO:0000256" key="9">
    <source>
        <dbReference type="ARBA" id="ARBA00023136"/>
    </source>
</evidence>
<dbReference type="SUPFAM" id="SSF49313">
    <property type="entry name" value="Cadherin-like"/>
    <property type="match status" value="9"/>
</dbReference>
<feature type="domain" description="Cadherin" evidence="13">
    <location>
        <begin position="717"/>
        <end position="820"/>
    </location>
</feature>
<dbReference type="GO" id="GO:0048513">
    <property type="term" value="P:animal organ development"/>
    <property type="evidence" value="ECO:0007669"/>
    <property type="project" value="UniProtKB-ARBA"/>
</dbReference>
<dbReference type="FunFam" id="2.60.40.60:FF:000013">
    <property type="entry name" value="Cadherin EGF LAG seven-pass G-type receptor"/>
    <property type="match status" value="1"/>
</dbReference>
<evidence type="ECO:0000256" key="11">
    <source>
        <dbReference type="ARBA" id="ARBA00023180"/>
    </source>
</evidence>
<name>A0A0T6AV34_9SCAR</name>
<feature type="domain" description="Cadherin" evidence="13">
    <location>
        <begin position="512"/>
        <end position="612"/>
    </location>
</feature>
<keyword evidence="15" id="KW-1185">Reference proteome</keyword>
<dbReference type="PROSITE" id="PS50268">
    <property type="entry name" value="CADHERIN_2"/>
    <property type="match status" value="9"/>
</dbReference>
<keyword evidence="11" id="KW-0325">Glycoprotein</keyword>
<dbReference type="InterPro" id="IPR020894">
    <property type="entry name" value="Cadherin_CS"/>
</dbReference>
<evidence type="ECO:0000256" key="8">
    <source>
        <dbReference type="ARBA" id="ARBA00022989"/>
    </source>
</evidence>
<feature type="domain" description="Cadherin" evidence="13">
    <location>
        <begin position="408"/>
        <end position="511"/>
    </location>
</feature>
<dbReference type="FunFam" id="2.60.40.60:FF:000026">
    <property type="entry name" value="FAT atypical cadherin 1"/>
    <property type="match status" value="1"/>
</dbReference>
<feature type="domain" description="Cadherin" evidence="13">
    <location>
        <begin position="821"/>
        <end position="925"/>
    </location>
</feature>
<dbReference type="FunFam" id="2.60.40.60:FF:000021">
    <property type="entry name" value="FAT atypical cadherin 1"/>
    <property type="match status" value="1"/>
</dbReference>
<evidence type="ECO:0000256" key="3">
    <source>
        <dbReference type="ARBA" id="ARBA00022692"/>
    </source>
</evidence>
<dbReference type="GO" id="GO:0016477">
    <property type="term" value="P:cell migration"/>
    <property type="evidence" value="ECO:0007669"/>
    <property type="project" value="TreeGrafter"/>
</dbReference>
<dbReference type="FunFam" id="2.60.40.60:FF:000020">
    <property type="entry name" value="Dachsous cadherin-related 1b"/>
    <property type="match status" value="2"/>
</dbReference>
<feature type="domain" description="Cadherin" evidence="13">
    <location>
        <begin position="200"/>
        <end position="307"/>
    </location>
</feature>
<dbReference type="PANTHER" id="PTHR24027">
    <property type="entry name" value="CADHERIN-23"/>
    <property type="match status" value="1"/>
</dbReference>
<dbReference type="InterPro" id="IPR015919">
    <property type="entry name" value="Cadherin-like_sf"/>
</dbReference>
<evidence type="ECO:0000256" key="1">
    <source>
        <dbReference type="ARBA" id="ARBA00004251"/>
    </source>
</evidence>
<evidence type="ECO:0000256" key="5">
    <source>
        <dbReference type="ARBA" id="ARBA00022737"/>
    </source>
</evidence>
<dbReference type="FunFam" id="2.60.40.60:FF:000024">
    <property type="entry name" value="FAT atypical cadherin 3"/>
    <property type="match status" value="2"/>
</dbReference>
<proteinExistence type="predicted"/>
<keyword evidence="9" id="KW-0472">Membrane</keyword>
<keyword evidence="2" id="KW-0245">EGF-like domain</keyword>
<dbReference type="AlphaFoldDB" id="A0A0T6AV34"/>
<dbReference type="OrthoDB" id="6252479at2759"/>
<evidence type="ECO:0000256" key="4">
    <source>
        <dbReference type="ARBA" id="ARBA00022729"/>
    </source>
</evidence>
<dbReference type="SMART" id="SM00112">
    <property type="entry name" value="CA"/>
    <property type="match status" value="9"/>
</dbReference>
<feature type="domain" description="Cadherin" evidence="13">
    <location>
        <begin position="12"/>
        <end position="96"/>
    </location>
</feature>
<feature type="domain" description="Cadherin" evidence="13">
    <location>
        <begin position="308"/>
        <end position="407"/>
    </location>
</feature>
<keyword evidence="10" id="KW-1015">Disulfide bond</keyword>
<evidence type="ECO:0000313" key="15">
    <source>
        <dbReference type="Proteomes" id="UP000051574"/>
    </source>
</evidence>
<evidence type="ECO:0000256" key="12">
    <source>
        <dbReference type="PROSITE-ProRule" id="PRU00043"/>
    </source>
</evidence>
<dbReference type="GO" id="GO:0007156">
    <property type="term" value="P:homophilic cell adhesion via plasma membrane adhesion molecules"/>
    <property type="evidence" value="ECO:0007669"/>
    <property type="project" value="InterPro"/>
</dbReference>
<sequence>GLSVHAKRDQFVTIVTGSDADEVDQTRLKYSIVAGNEQQTFSMDPNTGIVTLTNLANFGDQKKSVMLNVSVSDGVYTNFARLKVELLPANLHTPVFPDIVMDVQVVENQQAGTVVTVVKATDEDFGKFGTITYSIQSDLLMETFAIDKHTGKISTRVRLDREKQKMYEIPVMATDGGGRSGFLTVRVKVADENDNAPKFHMREYKGSISSNFTQGQYFMKIHATDPDEGISAQLRYSIYKEPSRDVTELFDIDSKSGGLYLTKDASLHEGKVFQFFIRATDNGQPPKHSDVPVNILIMGPKDQPPIFERKDEKFFLSENSVTGAVITTLKMVSNVTMTYKILSGSEENPQFTVDSQGQVILARPLDFEAQVSHLIGIVAETDSSPPLTALVEITLQVLDENDHAPHFESNPYIVDLAENTEEGTSILKVTAHDEDQGSNGEVRYSFGSDSGEAINVFSVDAYTGWVTTLVPLDKETKPEYKFYILATDNKHSARSTIRIKLKDYNDSPTLFRKKRYETAVREDALPGTVVLTLDTTDEDLDLDTPVDFYIISGDLGSQFQIRQTKELYVVKSLDRETIPSYDLQIIVTDGLHTDTTKVHIKVLDANDNPPYCLKYRYRQVLSEGILPGSYVLSVLASDIDEQDNSKLRYLLTGDGGENFMLDRDSGHLKTITHLDREKQSKYSLIAHVQDREHANWECSSQIELIISDLNDNAPLFSLPYYSVALPEDVEVGTLVTKVHATDADIGINRKIKYSFIDSFNNHFKMASDSGIVTLAKPLDREIRAMYNLTVQAVDQGTPQMSSIVSLIVNVQDINDNPPEFASKYYFANAPEIYSIGTEIVRVLATSKDTGVNAEVYYSIIGGNEHRKFVIHNKTGVVTLAEMLDYERAKDYFLTIQAIDGGIPPLSNIATVNITVIDCNDNAPVFAQSSYSARIKEDALTGDKILQVSIPTG</sequence>
<dbReference type="GO" id="GO:0005509">
    <property type="term" value="F:calcium ion binding"/>
    <property type="evidence" value="ECO:0007669"/>
    <property type="project" value="UniProtKB-UniRule"/>
</dbReference>
<dbReference type="GO" id="GO:0030855">
    <property type="term" value="P:epithelial cell differentiation"/>
    <property type="evidence" value="ECO:0007669"/>
    <property type="project" value="UniProtKB-ARBA"/>
</dbReference>
<dbReference type="GO" id="GO:0001736">
    <property type="term" value="P:establishment of planar polarity"/>
    <property type="evidence" value="ECO:0007669"/>
    <property type="project" value="UniProtKB-ARBA"/>
</dbReference>
<evidence type="ECO:0000256" key="7">
    <source>
        <dbReference type="ARBA" id="ARBA00022889"/>
    </source>
</evidence>
<keyword evidence="3" id="KW-0812">Transmembrane</keyword>
<feature type="domain" description="Cadherin" evidence="13">
    <location>
        <begin position="97"/>
        <end position="199"/>
    </location>
</feature>
<dbReference type="GO" id="GO:0008104">
    <property type="term" value="P:intracellular protein localization"/>
    <property type="evidence" value="ECO:0007669"/>
    <property type="project" value="UniProtKB-ARBA"/>
</dbReference>
<dbReference type="FunFam" id="2.60.40.60:FF:000033">
    <property type="entry name" value="FAT atypical cadherin 1"/>
    <property type="match status" value="1"/>
</dbReference>
<dbReference type="Proteomes" id="UP000051574">
    <property type="component" value="Unassembled WGS sequence"/>
</dbReference>
<keyword evidence="8" id="KW-1133">Transmembrane helix</keyword>
<evidence type="ECO:0000256" key="6">
    <source>
        <dbReference type="ARBA" id="ARBA00022837"/>
    </source>
</evidence>
<keyword evidence="7" id="KW-0130">Cell adhesion</keyword>
<evidence type="ECO:0000313" key="14">
    <source>
        <dbReference type="EMBL" id="KRT79056.1"/>
    </source>
</evidence>
<dbReference type="InterPro" id="IPR039808">
    <property type="entry name" value="Cadherin"/>
</dbReference>
<keyword evidence="5" id="KW-0677">Repeat</keyword>
<dbReference type="EMBL" id="LJIG01022722">
    <property type="protein sequence ID" value="KRT79056.1"/>
    <property type="molecule type" value="Genomic_DNA"/>
</dbReference>
<feature type="non-terminal residue" evidence="14">
    <location>
        <position position="952"/>
    </location>
</feature>
<dbReference type="CDD" id="cd11304">
    <property type="entry name" value="Cadherin_repeat"/>
    <property type="match status" value="9"/>
</dbReference>
<reference evidence="14 15" key="1">
    <citation type="submission" date="2015-09" db="EMBL/GenBank/DDBJ databases">
        <title>Draft genome of the scarab beetle Oryctes borbonicus.</title>
        <authorList>
            <person name="Meyer J.M."/>
            <person name="Markov G.V."/>
            <person name="Baskaran P."/>
            <person name="Herrmann M."/>
            <person name="Sommer R.J."/>
            <person name="Roedelsperger C."/>
        </authorList>
    </citation>
    <scope>NUCLEOTIDE SEQUENCE [LARGE SCALE GENOMIC DNA]</scope>
    <source>
        <strain evidence="14">OB123</strain>
        <tissue evidence="14">Whole animal</tissue>
    </source>
</reference>
<dbReference type="SMR" id="A0A0T6AV34"/>
<dbReference type="InterPro" id="IPR002126">
    <property type="entry name" value="Cadherin-like_dom"/>
</dbReference>
<feature type="non-terminal residue" evidence="14">
    <location>
        <position position="1"/>
    </location>
</feature>
<dbReference type="PANTHER" id="PTHR24027:SF438">
    <property type="entry name" value="CADHERIN 23"/>
    <property type="match status" value="1"/>
</dbReference>
<evidence type="ECO:0000256" key="2">
    <source>
        <dbReference type="ARBA" id="ARBA00022536"/>
    </source>
</evidence>
<dbReference type="GO" id="GO:0007424">
    <property type="term" value="P:open tracheal system development"/>
    <property type="evidence" value="ECO:0007669"/>
    <property type="project" value="UniProtKB-ARBA"/>
</dbReference>
<feature type="domain" description="Cadherin" evidence="13">
    <location>
        <begin position="613"/>
        <end position="716"/>
    </location>
</feature>
<evidence type="ECO:0000259" key="13">
    <source>
        <dbReference type="PROSITE" id="PS50268"/>
    </source>
</evidence>
<keyword evidence="6 12" id="KW-0106">Calcium</keyword>
<dbReference type="Pfam" id="PF00028">
    <property type="entry name" value="Cadherin"/>
    <property type="match status" value="7"/>
</dbReference>
<accession>A0A0T6AV34</accession>
<organism evidence="14 15">
    <name type="scientific">Oryctes borbonicus</name>
    <dbReference type="NCBI Taxonomy" id="1629725"/>
    <lineage>
        <taxon>Eukaryota</taxon>
        <taxon>Metazoa</taxon>
        <taxon>Ecdysozoa</taxon>
        <taxon>Arthropoda</taxon>
        <taxon>Hexapoda</taxon>
        <taxon>Insecta</taxon>
        <taxon>Pterygota</taxon>
        <taxon>Neoptera</taxon>
        <taxon>Endopterygota</taxon>
        <taxon>Coleoptera</taxon>
        <taxon>Polyphaga</taxon>
        <taxon>Scarabaeiformia</taxon>
        <taxon>Scarabaeidae</taxon>
        <taxon>Dynastinae</taxon>
        <taxon>Oryctes</taxon>
    </lineage>
</organism>
<evidence type="ECO:0000256" key="10">
    <source>
        <dbReference type="ARBA" id="ARBA00023157"/>
    </source>
</evidence>
<dbReference type="GO" id="GO:0045296">
    <property type="term" value="F:cadherin binding"/>
    <property type="evidence" value="ECO:0007669"/>
    <property type="project" value="TreeGrafter"/>
</dbReference>
<keyword evidence="4" id="KW-0732">Signal</keyword>